<organism evidence="2 3">
    <name type="scientific">Candidatus Berkelbacteria bacterium Athens1014_28</name>
    <dbReference type="NCBI Taxonomy" id="2017145"/>
    <lineage>
        <taxon>Bacteria</taxon>
        <taxon>Candidatus Berkelbacteria</taxon>
    </lineage>
</organism>
<evidence type="ECO:0000256" key="1">
    <source>
        <dbReference type="SAM" id="Phobius"/>
    </source>
</evidence>
<gene>
    <name evidence="2" type="ORF">Athens101428_388</name>
</gene>
<reference evidence="2 3" key="1">
    <citation type="submission" date="2017-07" db="EMBL/GenBank/DDBJ databases">
        <title>Mechanisms for carbon and nitrogen cycling indicate functional differentiation within the Candidate Phyla Radiation.</title>
        <authorList>
            <person name="Danczak R.E."/>
            <person name="Johnston M.D."/>
            <person name="Kenah C."/>
            <person name="Slattery M."/>
            <person name="Wrighton K.C."/>
            <person name="Wilkins M.J."/>
        </authorList>
    </citation>
    <scope>NUCLEOTIDE SEQUENCE [LARGE SCALE GENOMIC DNA]</scope>
    <source>
        <strain evidence="2">Athens1014_28</strain>
    </source>
</reference>
<dbReference type="SUPFAM" id="SSF52317">
    <property type="entry name" value="Class I glutamine amidotransferase-like"/>
    <property type="match status" value="1"/>
</dbReference>
<dbReference type="Gene3D" id="2.60.120.380">
    <property type="match status" value="1"/>
</dbReference>
<dbReference type="InterPro" id="IPR029062">
    <property type="entry name" value="Class_I_gatase-like"/>
</dbReference>
<evidence type="ECO:0000313" key="2">
    <source>
        <dbReference type="EMBL" id="TSC94235.1"/>
    </source>
</evidence>
<dbReference type="AlphaFoldDB" id="A0A554LMV9"/>
<accession>A0A554LMV9</accession>
<keyword evidence="1" id="KW-0472">Membrane</keyword>
<protein>
    <submittedName>
        <fullName evidence="2">Putative S-layer protein</fullName>
    </submittedName>
</protein>
<proteinExistence type="predicted"/>
<dbReference type="Proteomes" id="UP000316495">
    <property type="component" value="Unassembled WGS sequence"/>
</dbReference>
<dbReference type="EMBL" id="VMGN01000018">
    <property type="protein sequence ID" value="TSC94235.1"/>
    <property type="molecule type" value="Genomic_DNA"/>
</dbReference>
<name>A0A554LMV9_9BACT</name>
<sequence length="431" mass="46015">MFLRKLSRIAGVFILILLFCGLFAFRAQKSKATVQVKAAPAEKMAVTPVGYDDIGDILKQLNISADTIEESDLKDLAKLKQYEVVYINCSSGVDYISAEAAPVVSQYVKEGGIVYASDYANSLIQNAFPGKINFYGQSGSSSSYSSPRVGSSGSVTAKVVDSGLASVLGKNKVNINFDLGSWVVIDSAGSGTKVHVTGPASVFASDDSQAANKEVPYVVSFSEGSGEVLYTSFHNEAQKTGDMENLVNWFAIRTRASNLARITEELASEGGKTVLQEVVDKINQGETKEYAFQATGKKDFSIVLNFGGSAIKLTLTDPKGKKVASEDVSAPPYSTNISAKEGKYTIKLEGNEIPSANYPFVLTVSGDKEAIAAATFEDQSSQSTSETAKVSIFDYIKKIATYAAVGLVVVAVLIIVVVVAVKRRKKISPEK</sequence>
<feature type="transmembrane region" description="Helical" evidence="1">
    <location>
        <begin position="399"/>
        <end position="421"/>
    </location>
</feature>
<keyword evidence="1" id="KW-0812">Transmembrane</keyword>
<comment type="caution">
    <text evidence="2">The sequence shown here is derived from an EMBL/GenBank/DDBJ whole genome shotgun (WGS) entry which is preliminary data.</text>
</comment>
<evidence type="ECO:0000313" key="3">
    <source>
        <dbReference type="Proteomes" id="UP000316495"/>
    </source>
</evidence>
<keyword evidence="1" id="KW-1133">Transmembrane helix</keyword>